<sequence length="225" mass="23144">MGRAKARRRPRPQQRRAATSVARLAWIGILTASAAQVAVIATQDLDLLWVMIGADLAVGLVLALGAGLRSPLDAESAVVGSAVRIGGLLVVVQTVVGCLAALGTVLSDDGFDGGAFAVPFLGVLLAVLAVLCVLLAWWIVVLPVVTIVRGAAGAVRGRTGPRLHVLFSLLLLEAVALAVTSSGHQQRGWPAWPVATALVAMVVTVAGLIAVGVRLARTRRPVGEV</sequence>
<keyword evidence="1" id="KW-0812">Transmembrane</keyword>
<dbReference type="Proteomes" id="UP001596135">
    <property type="component" value="Unassembled WGS sequence"/>
</dbReference>
<feature type="transmembrane region" description="Helical" evidence="1">
    <location>
        <begin position="47"/>
        <end position="68"/>
    </location>
</feature>
<keyword evidence="3" id="KW-1185">Reference proteome</keyword>
<proteinExistence type="predicted"/>
<evidence type="ECO:0000313" key="2">
    <source>
        <dbReference type="EMBL" id="MFC6045917.1"/>
    </source>
</evidence>
<feature type="transmembrane region" description="Helical" evidence="1">
    <location>
        <begin position="189"/>
        <end position="211"/>
    </location>
</feature>
<feature type="transmembrane region" description="Helical" evidence="1">
    <location>
        <begin position="118"/>
        <end position="151"/>
    </location>
</feature>
<name>A0ABW1LRZ1_9ACTN</name>
<dbReference type="EMBL" id="JBHSRJ010000009">
    <property type="protein sequence ID" value="MFC6045917.1"/>
    <property type="molecule type" value="Genomic_DNA"/>
</dbReference>
<feature type="transmembrane region" description="Helical" evidence="1">
    <location>
        <begin position="88"/>
        <end position="106"/>
    </location>
</feature>
<evidence type="ECO:0000313" key="3">
    <source>
        <dbReference type="Proteomes" id="UP001596135"/>
    </source>
</evidence>
<keyword evidence="1" id="KW-1133">Transmembrane helix</keyword>
<gene>
    <name evidence="2" type="ORF">ACFPYL_22735</name>
</gene>
<accession>A0ABW1LRZ1</accession>
<organism evidence="2 3">
    <name type="scientific">Nocardioides hankookensis</name>
    <dbReference type="NCBI Taxonomy" id="443157"/>
    <lineage>
        <taxon>Bacteria</taxon>
        <taxon>Bacillati</taxon>
        <taxon>Actinomycetota</taxon>
        <taxon>Actinomycetes</taxon>
        <taxon>Propionibacteriales</taxon>
        <taxon>Nocardioidaceae</taxon>
        <taxon>Nocardioides</taxon>
    </lineage>
</organism>
<evidence type="ECO:0000256" key="1">
    <source>
        <dbReference type="SAM" id="Phobius"/>
    </source>
</evidence>
<feature type="transmembrane region" description="Helical" evidence="1">
    <location>
        <begin position="163"/>
        <end position="183"/>
    </location>
</feature>
<reference evidence="3" key="1">
    <citation type="journal article" date="2019" name="Int. J. Syst. Evol. Microbiol.">
        <title>The Global Catalogue of Microorganisms (GCM) 10K type strain sequencing project: providing services to taxonomists for standard genome sequencing and annotation.</title>
        <authorList>
            <consortium name="The Broad Institute Genomics Platform"/>
            <consortium name="The Broad Institute Genome Sequencing Center for Infectious Disease"/>
            <person name="Wu L."/>
            <person name="Ma J."/>
        </authorList>
    </citation>
    <scope>NUCLEOTIDE SEQUENCE [LARGE SCALE GENOMIC DNA]</scope>
    <source>
        <strain evidence="3">CCUG 54522</strain>
    </source>
</reference>
<comment type="caution">
    <text evidence="2">The sequence shown here is derived from an EMBL/GenBank/DDBJ whole genome shotgun (WGS) entry which is preliminary data.</text>
</comment>
<dbReference type="RefSeq" id="WP_379159978.1">
    <property type="nucleotide sequence ID" value="NZ_JBHSRJ010000009.1"/>
</dbReference>
<keyword evidence="1" id="KW-0472">Membrane</keyword>
<protein>
    <submittedName>
        <fullName evidence="2">Uncharacterized protein</fullName>
    </submittedName>
</protein>
<feature type="transmembrane region" description="Helical" evidence="1">
    <location>
        <begin position="21"/>
        <end position="41"/>
    </location>
</feature>